<proteinExistence type="predicted"/>
<protein>
    <submittedName>
        <fullName evidence="2">Uncharacterized protein</fullName>
    </submittedName>
</protein>
<feature type="region of interest" description="Disordered" evidence="1">
    <location>
        <begin position="111"/>
        <end position="142"/>
    </location>
</feature>
<gene>
    <name evidence="2" type="ORF">HID58_085961</name>
</gene>
<feature type="region of interest" description="Disordered" evidence="1">
    <location>
        <begin position="372"/>
        <end position="428"/>
    </location>
</feature>
<reference evidence="2 3" key="1">
    <citation type="submission" date="2021-05" db="EMBL/GenBank/DDBJ databases">
        <title>Genome Assembly of Synthetic Allotetraploid Brassica napus Reveals Homoeologous Exchanges between Subgenomes.</title>
        <authorList>
            <person name="Davis J.T."/>
        </authorList>
    </citation>
    <scope>NUCLEOTIDE SEQUENCE [LARGE SCALE GENOMIC DNA]</scope>
    <source>
        <strain evidence="3">cv. Da-Ae</strain>
        <tissue evidence="2">Seedling</tissue>
    </source>
</reference>
<dbReference type="Proteomes" id="UP000824890">
    <property type="component" value="Unassembled WGS sequence"/>
</dbReference>
<comment type="caution">
    <text evidence="2">The sequence shown here is derived from an EMBL/GenBank/DDBJ whole genome shotgun (WGS) entry which is preliminary data.</text>
</comment>
<feature type="non-terminal residue" evidence="2">
    <location>
        <position position="1"/>
    </location>
</feature>
<sequence length="428" mass="46991">KQKKACRPRSRVKEKNVLCHLAASSKGNIDTDMKNFLEDLVQASFTTFGEKFCQQFSDRLGKIETEVTQLRTASERTEQFETVVTDRLGKIEAEVTQLRTTIVVTKLVGKSDQASGPSMTKINSGPSTSKKGTAPSKKKAVKNQVLKTADSCVNLPRAKVTQASASDLRMGTQKFLESCMKNLPLDTFVKGLNPSQAKVEDSLDWLELSKSLKKPTDSLELLKSLKKPAVRLDDRDIELDGEDFPDRCLVCLTQPAITSLTSVENMEFMPPAEVLYTPPPPASKRRRGSSSSGPAQTQCEDDTIPDISVNHTPNPSMEYLLPPYTGQFDSGAPPLDGTQQQQFAWTADTLVKLSTMMQTVWGALAKIRCPPTPSCCRAPKTSEAAGMTRDDAGNEPSDEATDEERGSHLHRSRRAPGQSRSCNPDDHQ</sequence>
<evidence type="ECO:0000313" key="3">
    <source>
        <dbReference type="Proteomes" id="UP000824890"/>
    </source>
</evidence>
<name>A0ABQ7XRY9_BRANA</name>
<organism evidence="2 3">
    <name type="scientific">Brassica napus</name>
    <name type="common">Rape</name>
    <dbReference type="NCBI Taxonomy" id="3708"/>
    <lineage>
        <taxon>Eukaryota</taxon>
        <taxon>Viridiplantae</taxon>
        <taxon>Streptophyta</taxon>
        <taxon>Embryophyta</taxon>
        <taxon>Tracheophyta</taxon>
        <taxon>Spermatophyta</taxon>
        <taxon>Magnoliopsida</taxon>
        <taxon>eudicotyledons</taxon>
        <taxon>Gunneridae</taxon>
        <taxon>Pentapetalae</taxon>
        <taxon>rosids</taxon>
        <taxon>malvids</taxon>
        <taxon>Brassicales</taxon>
        <taxon>Brassicaceae</taxon>
        <taxon>Brassiceae</taxon>
        <taxon>Brassica</taxon>
    </lineage>
</organism>
<dbReference type="EMBL" id="JAGKQM010000019">
    <property type="protein sequence ID" value="KAH0857700.1"/>
    <property type="molecule type" value="Genomic_DNA"/>
</dbReference>
<feature type="compositionally biased region" description="Polar residues" evidence="1">
    <location>
        <begin position="112"/>
        <end position="131"/>
    </location>
</feature>
<feature type="region of interest" description="Disordered" evidence="1">
    <location>
        <begin position="272"/>
        <end position="319"/>
    </location>
</feature>
<accession>A0ABQ7XRY9</accession>
<evidence type="ECO:0000313" key="2">
    <source>
        <dbReference type="EMBL" id="KAH0857700.1"/>
    </source>
</evidence>
<keyword evidence="3" id="KW-1185">Reference proteome</keyword>
<evidence type="ECO:0000256" key="1">
    <source>
        <dbReference type="SAM" id="MobiDB-lite"/>
    </source>
</evidence>